<accession>A0A3D9I0W1</accession>
<evidence type="ECO:0000313" key="3">
    <source>
        <dbReference type="Proteomes" id="UP000256869"/>
    </source>
</evidence>
<dbReference type="SUPFAM" id="SSF56601">
    <property type="entry name" value="beta-lactamase/transpeptidase-like"/>
    <property type="match status" value="1"/>
</dbReference>
<feature type="domain" description="Beta-lactamase-related" evidence="1">
    <location>
        <begin position="40"/>
        <end position="280"/>
    </location>
</feature>
<dbReference type="InterPro" id="IPR012338">
    <property type="entry name" value="Beta-lactam/transpept-like"/>
</dbReference>
<protein>
    <submittedName>
        <fullName evidence="2">CubicO group peptidase (Beta-lactamase class C family)</fullName>
    </submittedName>
</protein>
<evidence type="ECO:0000313" key="2">
    <source>
        <dbReference type="EMBL" id="RED55280.1"/>
    </source>
</evidence>
<proteinExistence type="predicted"/>
<dbReference type="Gene3D" id="3.40.710.10">
    <property type="entry name" value="DD-peptidase/beta-lactamase superfamily"/>
    <property type="match status" value="1"/>
</dbReference>
<reference evidence="2 3" key="1">
    <citation type="submission" date="2018-07" db="EMBL/GenBank/DDBJ databases">
        <title>Genomic Encyclopedia of Type Strains, Phase III (KMG-III): the genomes of soil and plant-associated and newly described type strains.</title>
        <authorList>
            <person name="Whitman W."/>
        </authorList>
    </citation>
    <scope>NUCLEOTIDE SEQUENCE [LARGE SCALE GENOMIC DNA]</scope>
    <source>
        <strain evidence="2 3">CECT 8236</strain>
    </source>
</reference>
<dbReference type="OrthoDB" id="9773047at2"/>
<name>A0A3D9I0W1_9BACL</name>
<evidence type="ECO:0000259" key="1">
    <source>
        <dbReference type="Pfam" id="PF00144"/>
    </source>
</evidence>
<dbReference type="PANTHER" id="PTHR43283">
    <property type="entry name" value="BETA-LACTAMASE-RELATED"/>
    <property type="match status" value="1"/>
</dbReference>
<dbReference type="AlphaFoldDB" id="A0A3D9I0W1"/>
<comment type="caution">
    <text evidence="2">The sequence shown here is derived from an EMBL/GenBank/DDBJ whole genome shotgun (WGS) entry which is preliminary data.</text>
</comment>
<keyword evidence="3" id="KW-1185">Reference proteome</keyword>
<dbReference type="Proteomes" id="UP000256869">
    <property type="component" value="Unassembled WGS sequence"/>
</dbReference>
<sequence length="311" mass="35220">MNFTAWSHEVEAYDLSSCIIHYQGEPIYHYEKSEQASSRLMPINSCTKSVLSALICIAMEQGLVASTDTLISRYFPQLLNDKDARKKSITLEHLLTLTAGFRWNEFGGLNSFPQMSRSPDWISYVLEQPLSDEPGTRMVYNSGVSQLLAAILAQATGMDIARYAELNLFSPLGIEQYDWKRDPQGIHTGGFGLQLTAHDMLKFGLLYLHQGVWNHRQLISRSLVERSTKPAIAVKAPERGFYGWHWWSESVSELDFYYARGFGGQFIIIVPTLDAVVVLTRKQRKKGLMPLDLFRQRIAPFLIEVHAAGLS</sequence>
<dbReference type="RefSeq" id="WP_115994856.1">
    <property type="nucleotide sequence ID" value="NZ_QRDY01000018.1"/>
</dbReference>
<dbReference type="InterPro" id="IPR050789">
    <property type="entry name" value="Diverse_Enzym_Activities"/>
</dbReference>
<dbReference type="Pfam" id="PF00144">
    <property type="entry name" value="Beta-lactamase"/>
    <property type="match status" value="1"/>
</dbReference>
<dbReference type="PANTHER" id="PTHR43283:SF7">
    <property type="entry name" value="BETA-LACTAMASE-RELATED DOMAIN-CONTAINING PROTEIN"/>
    <property type="match status" value="1"/>
</dbReference>
<gene>
    <name evidence="2" type="ORF">DFP95_11815</name>
</gene>
<dbReference type="EMBL" id="QRDY01000018">
    <property type="protein sequence ID" value="RED55280.1"/>
    <property type="molecule type" value="Genomic_DNA"/>
</dbReference>
<organism evidence="2 3">
    <name type="scientific">Cohnella lupini</name>
    <dbReference type="NCBI Taxonomy" id="1294267"/>
    <lineage>
        <taxon>Bacteria</taxon>
        <taxon>Bacillati</taxon>
        <taxon>Bacillota</taxon>
        <taxon>Bacilli</taxon>
        <taxon>Bacillales</taxon>
        <taxon>Paenibacillaceae</taxon>
        <taxon>Cohnella</taxon>
    </lineage>
</organism>
<dbReference type="InterPro" id="IPR001466">
    <property type="entry name" value="Beta-lactam-related"/>
</dbReference>